<evidence type="ECO:0000313" key="12">
    <source>
        <dbReference type="EMBL" id="NID12512.1"/>
    </source>
</evidence>
<evidence type="ECO:0000256" key="6">
    <source>
        <dbReference type="ARBA" id="ARBA00022692"/>
    </source>
</evidence>
<gene>
    <name evidence="12" type="ORF">F7231_20245</name>
</gene>
<evidence type="ECO:0000256" key="5">
    <source>
        <dbReference type="ARBA" id="ARBA00022519"/>
    </source>
</evidence>
<dbReference type="SUPFAM" id="SSF74653">
    <property type="entry name" value="TolA/TonB C-terminal domain"/>
    <property type="match status" value="1"/>
</dbReference>
<dbReference type="RefSeq" id="WP_166693335.1">
    <property type="nucleotide sequence ID" value="NZ_WAEL01000008.1"/>
</dbReference>
<evidence type="ECO:0000256" key="8">
    <source>
        <dbReference type="ARBA" id="ARBA00022989"/>
    </source>
</evidence>
<evidence type="ECO:0000313" key="13">
    <source>
        <dbReference type="Proteomes" id="UP000606008"/>
    </source>
</evidence>
<dbReference type="InterPro" id="IPR037682">
    <property type="entry name" value="TonB_C"/>
</dbReference>
<keyword evidence="13" id="KW-1185">Reference proteome</keyword>
<feature type="chain" id="PRO_5046796337" evidence="10">
    <location>
        <begin position="19"/>
        <end position="340"/>
    </location>
</feature>
<evidence type="ECO:0000256" key="1">
    <source>
        <dbReference type="ARBA" id="ARBA00004383"/>
    </source>
</evidence>
<dbReference type="SUPFAM" id="SSF49464">
    <property type="entry name" value="Carboxypeptidase regulatory domain-like"/>
    <property type="match status" value="2"/>
</dbReference>
<dbReference type="InterPro" id="IPR006260">
    <property type="entry name" value="TonB/TolA_C"/>
</dbReference>
<dbReference type="PANTHER" id="PTHR33446">
    <property type="entry name" value="PROTEIN TONB-RELATED"/>
    <property type="match status" value="1"/>
</dbReference>
<comment type="subcellular location">
    <subcellularLocation>
        <location evidence="1">Cell inner membrane</location>
        <topology evidence="1">Single-pass membrane protein</topology>
        <orientation evidence="1">Periplasmic side</orientation>
    </subcellularLocation>
</comment>
<protein>
    <submittedName>
        <fullName evidence="12">TonB family protein</fullName>
    </submittedName>
</protein>
<sequence>MHLANQFTLLSVCTGALALASASTTTLKPIEQAMTRIVSKNLVSVRISVFDEAGPLSGATVSSTDGTQSILTDATGNCQLAIPSGTVLLVSADEHKTFRILVSAKGAEKHSLKLRRLDGSEIVAVAPLVHLSGVVRTAEGQPLEGADVSVSGRGWTTKTDGAGRYTIDVPQNNLLSISKFGYELTSVVVSPTTTSFSPKMALREGIDPSILGTDTKRATSTAVPFASGDYKLASGEVITEADENPVYPGGLEALNTYLTTSIRYPEAARQNNITGKVLVSFVVDTDGSINRIRLLKGLNYGTDEEAVRVIARMPNWTPGKQKGRAVAILYTLPVPFSVTR</sequence>
<evidence type="ECO:0000256" key="7">
    <source>
        <dbReference type="ARBA" id="ARBA00022927"/>
    </source>
</evidence>
<accession>A0ABX0QNS0</accession>
<dbReference type="InterPro" id="IPR051045">
    <property type="entry name" value="TonB-dependent_transducer"/>
</dbReference>
<dbReference type="EMBL" id="WAEL01000008">
    <property type="protein sequence ID" value="NID12512.1"/>
    <property type="molecule type" value="Genomic_DNA"/>
</dbReference>
<feature type="domain" description="TonB C-terminal" evidence="11">
    <location>
        <begin position="249"/>
        <end position="340"/>
    </location>
</feature>
<comment type="caution">
    <text evidence="12">The sequence shown here is derived from an EMBL/GenBank/DDBJ whole genome shotgun (WGS) entry which is preliminary data.</text>
</comment>
<dbReference type="PROSITE" id="PS52015">
    <property type="entry name" value="TONB_CTD"/>
    <property type="match status" value="1"/>
</dbReference>
<keyword evidence="8" id="KW-1133">Transmembrane helix</keyword>
<keyword evidence="10" id="KW-0732">Signal</keyword>
<keyword evidence="9" id="KW-0472">Membrane</keyword>
<keyword evidence="7" id="KW-0653">Protein transport</keyword>
<evidence type="ECO:0000256" key="10">
    <source>
        <dbReference type="SAM" id="SignalP"/>
    </source>
</evidence>
<organism evidence="12 13">
    <name type="scientific">Fibrivirga algicola</name>
    <dbReference type="NCBI Taxonomy" id="2950420"/>
    <lineage>
        <taxon>Bacteria</taxon>
        <taxon>Pseudomonadati</taxon>
        <taxon>Bacteroidota</taxon>
        <taxon>Cytophagia</taxon>
        <taxon>Cytophagales</taxon>
        <taxon>Spirosomataceae</taxon>
        <taxon>Fibrivirga</taxon>
    </lineage>
</organism>
<keyword evidence="3" id="KW-0813">Transport</keyword>
<dbReference type="InterPro" id="IPR008969">
    <property type="entry name" value="CarboxyPept-like_regulatory"/>
</dbReference>
<comment type="similarity">
    <text evidence="2">Belongs to the TonB family.</text>
</comment>
<keyword evidence="5" id="KW-0997">Cell inner membrane</keyword>
<dbReference type="Pfam" id="PF03544">
    <property type="entry name" value="TonB_C"/>
    <property type="match status" value="1"/>
</dbReference>
<keyword evidence="6" id="KW-0812">Transmembrane</keyword>
<dbReference type="Gene3D" id="2.60.40.1120">
    <property type="entry name" value="Carboxypeptidase-like, regulatory domain"/>
    <property type="match status" value="1"/>
</dbReference>
<dbReference type="NCBIfam" id="TIGR01352">
    <property type="entry name" value="tonB_Cterm"/>
    <property type="match status" value="1"/>
</dbReference>
<feature type="signal peptide" evidence="10">
    <location>
        <begin position="1"/>
        <end position="18"/>
    </location>
</feature>
<evidence type="ECO:0000256" key="4">
    <source>
        <dbReference type="ARBA" id="ARBA00022475"/>
    </source>
</evidence>
<dbReference type="PANTHER" id="PTHR33446:SF2">
    <property type="entry name" value="PROTEIN TONB"/>
    <property type="match status" value="1"/>
</dbReference>
<dbReference type="Proteomes" id="UP000606008">
    <property type="component" value="Unassembled WGS sequence"/>
</dbReference>
<keyword evidence="4" id="KW-1003">Cell membrane</keyword>
<evidence type="ECO:0000259" key="11">
    <source>
        <dbReference type="PROSITE" id="PS52015"/>
    </source>
</evidence>
<evidence type="ECO:0000256" key="9">
    <source>
        <dbReference type="ARBA" id="ARBA00023136"/>
    </source>
</evidence>
<evidence type="ECO:0000256" key="3">
    <source>
        <dbReference type="ARBA" id="ARBA00022448"/>
    </source>
</evidence>
<name>A0ABX0QNS0_9BACT</name>
<dbReference type="Pfam" id="PF13620">
    <property type="entry name" value="CarboxypepD_reg"/>
    <property type="match status" value="1"/>
</dbReference>
<evidence type="ECO:0000256" key="2">
    <source>
        <dbReference type="ARBA" id="ARBA00006555"/>
    </source>
</evidence>
<reference evidence="12" key="1">
    <citation type="submission" date="2024-05" db="EMBL/GenBank/DDBJ databases">
        <authorList>
            <person name="Jung D.-H."/>
        </authorList>
    </citation>
    <scope>NUCLEOTIDE SEQUENCE</scope>
    <source>
        <strain evidence="12">JA-25</strain>
    </source>
</reference>
<dbReference type="Gene3D" id="3.30.1150.10">
    <property type="match status" value="1"/>
</dbReference>
<proteinExistence type="inferred from homology"/>